<evidence type="ECO:0000256" key="4">
    <source>
        <dbReference type="ARBA" id="ARBA00023136"/>
    </source>
</evidence>
<evidence type="ECO:0000259" key="7">
    <source>
        <dbReference type="Pfam" id="PF07980"/>
    </source>
</evidence>
<keyword evidence="4" id="KW-0472">Membrane</keyword>
<accession>U2MY99</accession>
<evidence type="ECO:0000256" key="1">
    <source>
        <dbReference type="ARBA" id="ARBA00004442"/>
    </source>
</evidence>
<evidence type="ECO:0000256" key="6">
    <source>
        <dbReference type="SAM" id="SignalP"/>
    </source>
</evidence>
<reference evidence="8 9" key="1">
    <citation type="submission" date="2013-08" db="EMBL/GenBank/DDBJ databases">
        <authorList>
            <person name="Durkin A.S."/>
            <person name="Haft D.R."/>
            <person name="McCorrison J."/>
            <person name="Torralba M."/>
            <person name="Gillis M."/>
            <person name="Haft D.H."/>
            <person name="Methe B."/>
            <person name="Sutton G."/>
            <person name="Nelson K.E."/>
        </authorList>
    </citation>
    <scope>NUCLEOTIDE SEQUENCE [LARGE SCALE GENOMIC DNA]</scope>
    <source>
        <strain evidence="8 9">F0068</strain>
    </source>
</reference>
<dbReference type="InterPro" id="IPR011990">
    <property type="entry name" value="TPR-like_helical_dom_sf"/>
</dbReference>
<evidence type="ECO:0000256" key="5">
    <source>
        <dbReference type="ARBA" id="ARBA00023237"/>
    </source>
</evidence>
<comment type="subcellular location">
    <subcellularLocation>
        <location evidence="1">Cell outer membrane</location>
    </subcellularLocation>
</comment>
<protein>
    <submittedName>
        <fullName evidence="8">Starch-binding protein, SusD-like family</fullName>
    </submittedName>
</protein>
<feature type="chain" id="PRO_5004632749" evidence="6">
    <location>
        <begin position="26"/>
        <end position="539"/>
    </location>
</feature>
<keyword evidence="5" id="KW-0998">Cell outer membrane</keyword>
<evidence type="ECO:0000256" key="2">
    <source>
        <dbReference type="ARBA" id="ARBA00006275"/>
    </source>
</evidence>
<gene>
    <name evidence="8" type="ORF">HMPREF1218_1111</name>
</gene>
<dbReference type="RefSeq" id="WP_021582797.1">
    <property type="nucleotide sequence ID" value="NZ_AWET01000004.1"/>
</dbReference>
<dbReference type="PROSITE" id="PS51257">
    <property type="entry name" value="PROKAR_LIPOPROTEIN"/>
    <property type="match status" value="1"/>
</dbReference>
<dbReference type="EMBL" id="AWET01000004">
    <property type="protein sequence ID" value="ERK04189.1"/>
    <property type="molecule type" value="Genomic_DNA"/>
</dbReference>
<dbReference type="AlphaFoldDB" id="U2MY99"/>
<feature type="domain" description="RagB/SusD" evidence="7">
    <location>
        <begin position="377"/>
        <end position="539"/>
    </location>
</feature>
<dbReference type="InterPro" id="IPR012944">
    <property type="entry name" value="SusD_RagB_dom"/>
</dbReference>
<name>U2MY99_9BACT</name>
<evidence type="ECO:0000313" key="9">
    <source>
        <dbReference type="Proteomes" id="UP000016600"/>
    </source>
</evidence>
<dbReference type="SUPFAM" id="SSF48452">
    <property type="entry name" value="TPR-like"/>
    <property type="match status" value="1"/>
</dbReference>
<comment type="similarity">
    <text evidence="2">Belongs to the SusD family.</text>
</comment>
<dbReference type="Gene3D" id="1.25.40.390">
    <property type="match status" value="1"/>
</dbReference>
<keyword evidence="9" id="KW-1185">Reference proteome</keyword>
<organism evidence="8 9">
    <name type="scientific">Hoylesella pleuritidis F0068</name>
    <dbReference type="NCBI Taxonomy" id="1081904"/>
    <lineage>
        <taxon>Bacteria</taxon>
        <taxon>Pseudomonadati</taxon>
        <taxon>Bacteroidota</taxon>
        <taxon>Bacteroidia</taxon>
        <taxon>Bacteroidales</taxon>
        <taxon>Prevotellaceae</taxon>
        <taxon>Hoylesella</taxon>
    </lineage>
</organism>
<evidence type="ECO:0000256" key="3">
    <source>
        <dbReference type="ARBA" id="ARBA00022729"/>
    </source>
</evidence>
<dbReference type="Pfam" id="PF07980">
    <property type="entry name" value="SusD_RagB"/>
    <property type="match status" value="1"/>
</dbReference>
<evidence type="ECO:0000313" key="8">
    <source>
        <dbReference type="EMBL" id="ERK04189.1"/>
    </source>
</evidence>
<dbReference type="PATRIC" id="fig|1081904.3.peg.145"/>
<feature type="signal peptide" evidence="6">
    <location>
        <begin position="1"/>
        <end position="25"/>
    </location>
</feature>
<dbReference type="Proteomes" id="UP000016600">
    <property type="component" value="Unassembled WGS sequence"/>
</dbReference>
<dbReference type="Gene3D" id="1.10.3780.10">
    <property type="entry name" value="SusD-like"/>
    <property type="match status" value="1"/>
</dbReference>
<comment type="caution">
    <text evidence="8">The sequence shown here is derived from an EMBL/GenBank/DDBJ whole genome shotgun (WGS) entry which is preliminary data.</text>
</comment>
<keyword evidence="3 6" id="KW-0732">Signal</keyword>
<dbReference type="Gene3D" id="1.25.40.10">
    <property type="entry name" value="Tetratricopeptide repeat domain"/>
    <property type="match status" value="1"/>
</dbReference>
<sequence length="539" mass="60583">MKTNKFKKGILIVLLGTLVGTTSCVNDLDTVPLDKDELVSNVVFGKELNAYTESLAKIYAGMVIGGNEGGDNEPDVVGIDGGSQASFLRVLWNMQELASDIAHCAWNDPGIPGFNHLSWDASSPWIKGSYYRLFYQINLANAFLRETTADKLNNRGCSDEVKNKVARYRAEARFLRALMYQYALDLYRNVPFVNENSPIGNKRPQQIMKADLFKYVETEMKACEADLAAPAVGWNDEYGHANKAAVWAALSRLYLNAETYVGENRYTDCITYSKKVIGAGYQLEEKYADMFKADNDHSKEMILPCRYEGEETMTWGGMTAFLCWGSAEFQAETNAKGAWQGVRAKSTLYKMFTRENSFEKDSRSKMLRTEGTTNMEIVKEVDFKNNGIPVTKFYNINKDGSKPASSEAYVDFPLFRLGEIYLNLAEAVLRGGQGATRAEALGYINDLRKRAYDDKLAAPIGDSDFTLNFLLDERGRELFYEAQRRTDLVRFGKYTSADYVWPWKGGVAEGKAVNDFYTVFPLPSDDVGSNENLKQNDGY</sequence>
<proteinExistence type="inferred from homology"/>
<dbReference type="GO" id="GO:0009279">
    <property type="term" value="C:cell outer membrane"/>
    <property type="evidence" value="ECO:0007669"/>
    <property type="project" value="UniProtKB-SubCell"/>
</dbReference>